<dbReference type="Proteomes" id="UP000238479">
    <property type="component" value="Chromosome 7"/>
</dbReference>
<dbReference type="Gramene" id="PRQ16958">
    <property type="protein sequence ID" value="PRQ16958"/>
    <property type="gene ID" value="RchiOBHm_Chr7g0189881"/>
</dbReference>
<name>A0A2P6P4U7_ROSCH</name>
<dbReference type="EMBL" id="PDCK01000045">
    <property type="protein sequence ID" value="PRQ16958.1"/>
    <property type="molecule type" value="Genomic_DNA"/>
</dbReference>
<evidence type="ECO:0000313" key="1">
    <source>
        <dbReference type="EMBL" id="PRQ16958.1"/>
    </source>
</evidence>
<sequence length="65" mass="7653">MSIFMFHIILRNFVIDTSSSPRLWPLTLASVWPPLYPFLLFSWSWTPWFGLTAFLKSSYPLLTVD</sequence>
<evidence type="ECO:0000313" key="2">
    <source>
        <dbReference type="Proteomes" id="UP000238479"/>
    </source>
</evidence>
<comment type="caution">
    <text evidence="1">The sequence shown here is derived from an EMBL/GenBank/DDBJ whole genome shotgun (WGS) entry which is preliminary data.</text>
</comment>
<protein>
    <submittedName>
        <fullName evidence="1">Uncharacterized protein</fullName>
    </submittedName>
</protein>
<gene>
    <name evidence="1" type="ORF">RchiOBHm_Chr7g0189881</name>
</gene>
<keyword evidence="2" id="KW-1185">Reference proteome</keyword>
<dbReference type="AlphaFoldDB" id="A0A2P6P4U7"/>
<organism evidence="1 2">
    <name type="scientific">Rosa chinensis</name>
    <name type="common">China rose</name>
    <dbReference type="NCBI Taxonomy" id="74649"/>
    <lineage>
        <taxon>Eukaryota</taxon>
        <taxon>Viridiplantae</taxon>
        <taxon>Streptophyta</taxon>
        <taxon>Embryophyta</taxon>
        <taxon>Tracheophyta</taxon>
        <taxon>Spermatophyta</taxon>
        <taxon>Magnoliopsida</taxon>
        <taxon>eudicotyledons</taxon>
        <taxon>Gunneridae</taxon>
        <taxon>Pentapetalae</taxon>
        <taxon>rosids</taxon>
        <taxon>fabids</taxon>
        <taxon>Rosales</taxon>
        <taxon>Rosaceae</taxon>
        <taxon>Rosoideae</taxon>
        <taxon>Rosoideae incertae sedis</taxon>
        <taxon>Rosa</taxon>
    </lineage>
</organism>
<reference evidence="1 2" key="1">
    <citation type="journal article" date="2018" name="Nat. Genet.">
        <title>The Rosa genome provides new insights in the design of modern roses.</title>
        <authorList>
            <person name="Bendahmane M."/>
        </authorList>
    </citation>
    <scope>NUCLEOTIDE SEQUENCE [LARGE SCALE GENOMIC DNA]</scope>
    <source>
        <strain evidence="2">cv. Old Blush</strain>
    </source>
</reference>
<accession>A0A2P6P4U7</accession>
<proteinExistence type="predicted"/>